<protein>
    <submittedName>
        <fullName evidence="2">Heterokaryon incompatibility protein-domain-containing protein</fullName>
    </submittedName>
</protein>
<keyword evidence="3" id="KW-1185">Reference proteome</keyword>
<dbReference type="Proteomes" id="UP001174936">
    <property type="component" value="Unassembled WGS sequence"/>
</dbReference>
<accession>A0AA40CNJ1</accession>
<organism evidence="2 3">
    <name type="scientific">Cercophora newfieldiana</name>
    <dbReference type="NCBI Taxonomy" id="92897"/>
    <lineage>
        <taxon>Eukaryota</taxon>
        <taxon>Fungi</taxon>
        <taxon>Dikarya</taxon>
        <taxon>Ascomycota</taxon>
        <taxon>Pezizomycotina</taxon>
        <taxon>Sordariomycetes</taxon>
        <taxon>Sordariomycetidae</taxon>
        <taxon>Sordariales</taxon>
        <taxon>Lasiosphaeriaceae</taxon>
        <taxon>Cercophora</taxon>
    </lineage>
</organism>
<dbReference type="PANTHER" id="PTHR24148">
    <property type="entry name" value="ANKYRIN REPEAT DOMAIN-CONTAINING PROTEIN 39 HOMOLOG-RELATED"/>
    <property type="match status" value="1"/>
</dbReference>
<dbReference type="InterPro" id="IPR010730">
    <property type="entry name" value="HET"/>
</dbReference>
<evidence type="ECO:0000313" key="2">
    <source>
        <dbReference type="EMBL" id="KAK0643853.1"/>
    </source>
</evidence>
<dbReference type="PANTHER" id="PTHR24148:SF64">
    <property type="entry name" value="HETEROKARYON INCOMPATIBILITY DOMAIN-CONTAINING PROTEIN"/>
    <property type="match status" value="1"/>
</dbReference>
<dbReference type="InterPro" id="IPR052895">
    <property type="entry name" value="HetReg/Transcr_Mod"/>
</dbReference>
<reference evidence="2" key="1">
    <citation type="submission" date="2023-06" db="EMBL/GenBank/DDBJ databases">
        <title>Genome-scale phylogeny and comparative genomics of the fungal order Sordariales.</title>
        <authorList>
            <consortium name="Lawrence Berkeley National Laboratory"/>
            <person name="Hensen N."/>
            <person name="Bonometti L."/>
            <person name="Westerberg I."/>
            <person name="Brannstrom I.O."/>
            <person name="Guillou S."/>
            <person name="Cros-Aarteil S."/>
            <person name="Calhoun S."/>
            <person name="Haridas S."/>
            <person name="Kuo A."/>
            <person name="Mondo S."/>
            <person name="Pangilinan J."/>
            <person name="Riley R."/>
            <person name="Labutti K."/>
            <person name="Andreopoulos B."/>
            <person name="Lipzen A."/>
            <person name="Chen C."/>
            <person name="Yanf M."/>
            <person name="Daum C."/>
            <person name="Ng V."/>
            <person name="Clum A."/>
            <person name="Steindorff A."/>
            <person name="Ohm R."/>
            <person name="Martin F."/>
            <person name="Silar P."/>
            <person name="Natvig D."/>
            <person name="Lalanne C."/>
            <person name="Gautier V."/>
            <person name="Ament-Velasquez S.L."/>
            <person name="Kruys A."/>
            <person name="Hutchinson M.I."/>
            <person name="Powell A.J."/>
            <person name="Barry K."/>
            <person name="Miller A.N."/>
            <person name="Grigoriev I.V."/>
            <person name="Debuchy R."/>
            <person name="Gladieux P."/>
            <person name="Thoren M.H."/>
            <person name="Johannesson H."/>
        </authorList>
    </citation>
    <scope>NUCLEOTIDE SEQUENCE</scope>
    <source>
        <strain evidence="2">SMH2532-1</strain>
    </source>
</reference>
<dbReference type="AlphaFoldDB" id="A0AA40CNJ1"/>
<dbReference type="Pfam" id="PF06985">
    <property type="entry name" value="HET"/>
    <property type="match status" value="1"/>
</dbReference>
<sequence length="768" mass="85827">MEPGETDSSVAEYMSLFVKSLENAVETIKTLRVRPDSTFSAQRHPTLAAEARERADTATSELRQILLDGPLASQNPARIARPRRESLFASLKGGLDIIRDLYTDTPGWAGAKSDRFISIWSNLEIQFALEELKENLDHMQRSPLRQTGFPYCRIQSPSGIRLLRLLPHEHSDATIECHLLEVDHYEDRTYAALSYVWGEQTEQKLTILLDDHPFQVTPNLHEALKHFRHESRPRLLWVDAICINQQDVAEKSDQVSRMQRIYQNAYTIIMWAGRRSQSSNVAMGVLLGLESVFEPSDQDPPSPNDIYPYLMHPVIPEKLVPAVVADPNGRATRVFFDRPYWHRVWTLQEAVVGSKSLLCCGDYGVTWSAVAKTALDSKGIAIAIGLARTDTSASVTDTLWMARVFDPIIQHATLTARHRFGEPISLVDGFVAGRAYDASDARDHVYGVLAIVDDSHDVHVDYDKPSFRVYMDVVREQIHRSGNFDILSACRMWNFTQHRERFVPLEGLVQSCLDDDLVDTPELARVSEVLRSWPESTGRVIAFELARGHSPHRMNEGSREPEDLDGLGSFEEMAMAWLPSWVPRWDIPDDAKRLVTLLGRKGEASLHATPGTSARYAFTGYAGSCLQVSGARVDVVLNIATAGDFASMWDHWVETQAASLDGNVPISTEKSSHARKAVAAIAELASSWGQQRRFIVTGRGFMGLGPMATESGDVVCVLFGGQVPFLLRPLQQGGFYLVGEAYIEGLMQGEILGMLDRGQVVREDFRLV</sequence>
<name>A0AA40CNJ1_9PEZI</name>
<dbReference type="EMBL" id="JAULSV010000005">
    <property type="protein sequence ID" value="KAK0643853.1"/>
    <property type="molecule type" value="Genomic_DNA"/>
</dbReference>
<evidence type="ECO:0000313" key="3">
    <source>
        <dbReference type="Proteomes" id="UP001174936"/>
    </source>
</evidence>
<comment type="caution">
    <text evidence="2">The sequence shown here is derived from an EMBL/GenBank/DDBJ whole genome shotgun (WGS) entry which is preliminary data.</text>
</comment>
<dbReference type="Pfam" id="PF26639">
    <property type="entry name" value="Het-6_barrel"/>
    <property type="match status" value="1"/>
</dbReference>
<feature type="domain" description="Heterokaryon incompatibility" evidence="1">
    <location>
        <begin position="190"/>
        <end position="349"/>
    </location>
</feature>
<gene>
    <name evidence="2" type="ORF">B0T16DRAFT_459953</name>
</gene>
<evidence type="ECO:0000259" key="1">
    <source>
        <dbReference type="Pfam" id="PF06985"/>
    </source>
</evidence>
<proteinExistence type="predicted"/>